<dbReference type="EnsemblMetazoa" id="CapteT216254">
    <property type="protein sequence ID" value="CapteP216254"/>
    <property type="gene ID" value="CapteG216254"/>
</dbReference>
<protein>
    <submittedName>
        <fullName evidence="1 2">Uncharacterized protein</fullName>
    </submittedName>
</protein>
<evidence type="ECO:0000313" key="1">
    <source>
        <dbReference type="EMBL" id="ELU02198.1"/>
    </source>
</evidence>
<feature type="non-terminal residue" evidence="1">
    <location>
        <position position="104"/>
    </location>
</feature>
<accession>R7UEI5</accession>
<dbReference type="EMBL" id="AMQN01025151">
    <property type="status" value="NOT_ANNOTATED_CDS"/>
    <property type="molecule type" value="Genomic_DNA"/>
</dbReference>
<dbReference type="EMBL" id="KB304260">
    <property type="protein sequence ID" value="ELU02198.1"/>
    <property type="molecule type" value="Genomic_DNA"/>
</dbReference>
<reference evidence="1 3" key="2">
    <citation type="journal article" date="2013" name="Nature">
        <title>Insights into bilaterian evolution from three spiralian genomes.</title>
        <authorList>
            <person name="Simakov O."/>
            <person name="Marletaz F."/>
            <person name="Cho S.J."/>
            <person name="Edsinger-Gonzales E."/>
            <person name="Havlak P."/>
            <person name="Hellsten U."/>
            <person name="Kuo D.H."/>
            <person name="Larsson T."/>
            <person name="Lv J."/>
            <person name="Arendt D."/>
            <person name="Savage R."/>
            <person name="Osoegawa K."/>
            <person name="de Jong P."/>
            <person name="Grimwood J."/>
            <person name="Chapman J.A."/>
            <person name="Shapiro H."/>
            <person name="Aerts A."/>
            <person name="Otillar R.P."/>
            <person name="Terry A.Y."/>
            <person name="Boore J.L."/>
            <person name="Grigoriev I.V."/>
            <person name="Lindberg D.R."/>
            <person name="Seaver E.C."/>
            <person name="Weisblat D.A."/>
            <person name="Putnam N.H."/>
            <person name="Rokhsar D.S."/>
        </authorList>
    </citation>
    <scope>NUCLEOTIDE SEQUENCE</scope>
    <source>
        <strain evidence="1 3">I ESC-2004</strain>
    </source>
</reference>
<sequence>MHIPGNRVHAPLPSRLHRADAFLCQKEYLEALLVCLQAVEQNHAALLAEIDPSILLVVKRSQSDGIMIRSAARGDPLTPPLLPSPKTPSTIAPCMVHADVVSCS</sequence>
<evidence type="ECO:0000313" key="3">
    <source>
        <dbReference type="Proteomes" id="UP000014760"/>
    </source>
</evidence>
<reference evidence="2" key="3">
    <citation type="submission" date="2015-06" db="UniProtKB">
        <authorList>
            <consortium name="EnsemblMetazoa"/>
        </authorList>
    </citation>
    <scope>IDENTIFICATION</scope>
</reference>
<dbReference type="HOGENOM" id="CLU_2256709_0_0_1"/>
<reference evidence="3" key="1">
    <citation type="submission" date="2012-12" db="EMBL/GenBank/DDBJ databases">
        <authorList>
            <person name="Hellsten U."/>
            <person name="Grimwood J."/>
            <person name="Chapman J.A."/>
            <person name="Shapiro H."/>
            <person name="Aerts A."/>
            <person name="Otillar R.P."/>
            <person name="Terry A.Y."/>
            <person name="Boore J.L."/>
            <person name="Simakov O."/>
            <person name="Marletaz F."/>
            <person name="Cho S.-J."/>
            <person name="Edsinger-Gonzales E."/>
            <person name="Havlak P."/>
            <person name="Kuo D.-H."/>
            <person name="Larsson T."/>
            <person name="Lv J."/>
            <person name="Arendt D."/>
            <person name="Savage R."/>
            <person name="Osoegawa K."/>
            <person name="de Jong P."/>
            <person name="Lindberg D.R."/>
            <person name="Seaver E.C."/>
            <person name="Weisblat D.A."/>
            <person name="Putnam N.H."/>
            <person name="Grigoriev I.V."/>
            <person name="Rokhsar D.S."/>
        </authorList>
    </citation>
    <scope>NUCLEOTIDE SEQUENCE</scope>
    <source>
        <strain evidence="3">I ESC-2004</strain>
    </source>
</reference>
<dbReference type="OrthoDB" id="10067503at2759"/>
<name>R7UEI5_CAPTE</name>
<evidence type="ECO:0000313" key="2">
    <source>
        <dbReference type="EnsemblMetazoa" id="CapteP216254"/>
    </source>
</evidence>
<keyword evidence="3" id="KW-1185">Reference proteome</keyword>
<organism evidence="1">
    <name type="scientific">Capitella teleta</name>
    <name type="common">Polychaete worm</name>
    <dbReference type="NCBI Taxonomy" id="283909"/>
    <lineage>
        <taxon>Eukaryota</taxon>
        <taxon>Metazoa</taxon>
        <taxon>Spiralia</taxon>
        <taxon>Lophotrochozoa</taxon>
        <taxon>Annelida</taxon>
        <taxon>Polychaeta</taxon>
        <taxon>Sedentaria</taxon>
        <taxon>Scolecida</taxon>
        <taxon>Capitellidae</taxon>
        <taxon>Capitella</taxon>
    </lineage>
</organism>
<dbReference type="Proteomes" id="UP000014760">
    <property type="component" value="Unassembled WGS sequence"/>
</dbReference>
<proteinExistence type="predicted"/>
<gene>
    <name evidence="1" type="ORF">CAPTEDRAFT_216254</name>
</gene>
<dbReference type="AlphaFoldDB" id="R7UEI5"/>